<feature type="active site" evidence="6">
    <location>
        <position position="306"/>
    </location>
</feature>
<dbReference type="GO" id="GO:0044205">
    <property type="term" value="P:'de novo' UMP biosynthetic process"/>
    <property type="evidence" value="ECO:0007669"/>
    <property type="project" value="UniProtKB-UniRule"/>
</dbReference>
<keyword evidence="9" id="KW-1185">Reference proteome</keyword>
<dbReference type="InterPro" id="IPR004722">
    <property type="entry name" value="DHOase"/>
</dbReference>
<evidence type="ECO:0000313" key="9">
    <source>
        <dbReference type="Proteomes" id="UP000473699"/>
    </source>
</evidence>
<gene>
    <name evidence="6" type="primary">pyrC</name>
    <name evidence="8" type="ORF">FYJ74_06045</name>
</gene>
<protein>
    <recommendedName>
        <fullName evidence="6">Dihydroorotase</fullName>
        <shortName evidence="6">DHOase</shortName>
        <ecNumber evidence="6">3.5.2.3</ecNumber>
    </recommendedName>
</protein>
<dbReference type="InterPro" id="IPR050138">
    <property type="entry name" value="DHOase/Allantoinase_Hydrolase"/>
</dbReference>
<comment type="similarity">
    <text evidence="2 6">Belongs to the metallo-dependent hydrolases superfamily. DHOase family. Class I DHOase subfamily.</text>
</comment>
<dbReference type="Gene3D" id="2.30.40.10">
    <property type="entry name" value="Urease, subunit C, domain 1"/>
    <property type="match status" value="1"/>
</dbReference>
<dbReference type="GO" id="GO:0005737">
    <property type="term" value="C:cytoplasm"/>
    <property type="evidence" value="ECO:0007669"/>
    <property type="project" value="TreeGrafter"/>
</dbReference>
<evidence type="ECO:0000256" key="2">
    <source>
        <dbReference type="ARBA" id="ARBA00010286"/>
    </source>
</evidence>
<keyword evidence="5 6" id="KW-0665">Pyrimidine biosynthesis</keyword>
<evidence type="ECO:0000259" key="7">
    <source>
        <dbReference type="Pfam" id="PF12890"/>
    </source>
</evidence>
<dbReference type="GO" id="GO:0008270">
    <property type="term" value="F:zinc ion binding"/>
    <property type="evidence" value="ECO:0007669"/>
    <property type="project" value="UniProtKB-UniRule"/>
</dbReference>
<name>A0A6L5YBB9_9BACT</name>
<evidence type="ECO:0000313" key="8">
    <source>
        <dbReference type="EMBL" id="MST55594.1"/>
    </source>
</evidence>
<comment type="caution">
    <text evidence="6">Lacks conserved residue(s) required for the propagation of feature annotation.</text>
</comment>
<dbReference type="PANTHER" id="PTHR43668">
    <property type="entry name" value="ALLANTOINASE"/>
    <property type="match status" value="1"/>
</dbReference>
<dbReference type="CDD" id="cd01317">
    <property type="entry name" value="DHOase_IIa"/>
    <property type="match status" value="1"/>
</dbReference>
<dbReference type="Gene3D" id="3.20.20.140">
    <property type="entry name" value="Metal-dependent hydrolases"/>
    <property type="match status" value="1"/>
</dbReference>
<dbReference type="InterPro" id="IPR011059">
    <property type="entry name" value="Metal-dep_hydrolase_composite"/>
</dbReference>
<comment type="function">
    <text evidence="1 6">Catalyzes the reversible cyclization of carbamoyl aspartate to dihydroorotate.</text>
</comment>
<organism evidence="8 9">
    <name type="scientific">Pyramidobacter porci</name>
    <dbReference type="NCBI Taxonomy" id="2605789"/>
    <lineage>
        <taxon>Bacteria</taxon>
        <taxon>Thermotogati</taxon>
        <taxon>Synergistota</taxon>
        <taxon>Synergistia</taxon>
        <taxon>Synergistales</taxon>
        <taxon>Dethiosulfovibrionaceae</taxon>
        <taxon>Pyramidobacter</taxon>
    </lineage>
</organism>
<dbReference type="GO" id="GO:0006145">
    <property type="term" value="P:purine nucleobase catabolic process"/>
    <property type="evidence" value="ECO:0007669"/>
    <property type="project" value="TreeGrafter"/>
</dbReference>
<feature type="binding site" evidence="6">
    <location>
        <position position="153"/>
    </location>
    <ligand>
        <name>Zn(2+)</name>
        <dbReference type="ChEBI" id="CHEBI:29105"/>
        <label>1</label>
    </ligand>
</feature>
<comment type="catalytic activity">
    <reaction evidence="6">
        <text>(S)-dihydroorotate + H2O = N-carbamoyl-L-aspartate + H(+)</text>
        <dbReference type="Rhea" id="RHEA:24296"/>
        <dbReference type="ChEBI" id="CHEBI:15377"/>
        <dbReference type="ChEBI" id="CHEBI:15378"/>
        <dbReference type="ChEBI" id="CHEBI:30864"/>
        <dbReference type="ChEBI" id="CHEBI:32814"/>
        <dbReference type="EC" id="3.5.2.3"/>
    </reaction>
</comment>
<feature type="binding site" evidence="6">
    <location>
        <position position="180"/>
    </location>
    <ligand>
        <name>Zn(2+)</name>
        <dbReference type="ChEBI" id="CHEBI:29105"/>
        <label>2</label>
    </ligand>
</feature>
<feature type="binding site" evidence="6">
    <location>
        <position position="310"/>
    </location>
    <ligand>
        <name>substrate</name>
    </ligand>
</feature>
<comment type="pathway">
    <text evidence="6">Pyrimidine metabolism; UMP biosynthesis via de novo pathway; (S)-dihydroorotate from bicarbonate: step 3/3.</text>
</comment>
<evidence type="ECO:0000256" key="1">
    <source>
        <dbReference type="ARBA" id="ARBA00002368"/>
    </source>
</evidence>
<dbReference type="RefSeq" id="WP_154528683.1">
    <property type="nucleotide sequence ID" value="NZ_VUNH01000005.1"/>
</dbReference>
<dbReference type="PROSITE" id="PS00483">
    <property type="entry name" value="DIHYDROOROTASE_2"/>
    <property type="match status" value="1"/>
</dbReference>
<dbReference type="InterPro" id="IPR024403">
    <property type="entry name" value="DHOase_cat"/>
</dbReference>
<feature type="domain" description="Dihydroorotase catalytic" evidence="7">
    <location>
        <begin position="51"/>
        <end position="237"/>
    </location>
</feature>
<feature type="binding site" evidence="6">
    <location>
        <position position="233"/>
    </location>
    <ligand>
        <name>Zn(2+)</name>
        <dbReference type="ChEBI" id="CHEBI:29105"/>
        <label>2</label>
    </ligand>
</feature>
<keyword evidence="4 6" id="KW-0378">Hydrolase</keyword>
<dbReference type="HAMAP" id="MF_00220_B">
    <property type="entry name" value="PyrC_classI_B"/>
    <property type="match status" value="1"/>
</dbReference>
<feature type="binding site" evidence="6">
    <location>
        <position position="153"/>
    </location>
    <ligand>
        <name>Zn(2+)</name>
        <dbReference type="ChEBI" id="CHEBI:29105"/>
        <label>2</label>
    </ligand>
</feature>
<feature type="binding site" evidence="6">
    <location>
        <position position="64"/>
    </location>
    <ligand>
        <name>Zn(2+)</name>
        <dbReference type="ChEBI" id="CHEBI:29105"/>
        <label>1</label>
    </ligand>
</feature>
<keyword evidence="6" id="KW-0862">Zinc</keyword>
<comment type="cofactor">
    <cofactor evidence="6">
        <name>Zn(2+)</name>
        <dbReference type="ChEBI" id="CHEBI:29105"/>
    </cofactor>
    <text evidence="6">Binds 2 Zn(2+) ions per subunit.</text>
</comment>
<dbReference type="Pfam" id="PF12890">
    <property type="entry name" value="DHOase"/>
    <property type="match status" value="1"/>
</dbReference>
<reference evidence="8 9" key="1">
    <citation type="submission" date="2019-08" db="EMBL/GenBank/DDBJ databases">
        <title>In-depth cultivation of the pig gut microbiome towards novel bacterial diversity and tailored functional studies.</title>
        <authorList>
            <person name="Wylensek D."/>
            <person name="Hitch T.C.A."/>
            <person name="Clavel T."/>
        </authorList>
    </citation>
    <scope>NUCLEOTIDE SEQUENCE [LARGE SCALE GENOMIC DNA]</scope>
    <source>
        <strain evidence="8 9">SM-530-WT-4B</strain>
    </source>
</reference>
<accession>A0A6L5YBB9</accession>
<dbReference type="EC" id="3.5.2.3" evidence="6"/>
<comment type="caution">
    <text evidence="8">The sequence shown here is derived from an EMBL/GenBank/DDBJ whole genome shotgun (WGS) entry which is preliminary data.</text>
</comment>
<keyword evidence="3 6" id="KW-0479">Metal-binding</keyword>
<sequence length="433" mass="45959">MKPILFQRARLIDPDLKMDMAGDLLVENGVVSAVGAELPPAADAEKIDCGGAVLAPGLVDLHVHFRDPGQTEKETLETGCAAAANGGFTAVVTMANTKPVVDSPELIRRCIERNRTMDCRIYPAGAVTKGLGGKELTDFAALKEAGAVCLTDDGLTVGSGPLFYEAMEKAAAVGLPVSVHCEAPGFEGDRSMNRGEISKKLGLVGAPALAEELMIMRDVFFAEKTGARVHVQHVSSRRGVEIIAAAKARGVRVTGEATPHHMFLDETTVLECGANAKMSPPLRTADDAAAVREALISGVLDVVATDHAPHTPAEKALGIAKAPNGIIGLETSLGLCLDGLCRERGFSLSALVERMSAAPRRIFELPPVHLRPGSPADLMLFDPERRWRVDAAKFKSKARNCPFNGWTLSGTVLMTVLGGRIVCDRRDFAQSVV</sequence>
<dbReference type="InterPro" id="IPR032466">
    <property type="entry name" value="Metal_Hydrolase"/>
</dbReference>
<evidence type="ECO:0000256" key="6">
    <source>
        <dbReference type="HAMAP-Rule" id="MF_00220"/>
    </source>
</evidence>
<evidence type="ECO:0000256" key="4">
    <source>
        <dbReference type="ARBA" id="ARBA00022801"/>
    </source>
</evidence>
<dbReference type="InterPro" id="IPR002195">
    <property type="entry name" value="Dihydroorotase_CS"/>
</dbReference>
<feature type="binding site" evidence="6">
    <location>
        <position position="62"/>
    </location>
    <ligand>
        <name>Zn(2+)</name>
        <dbReference type="ChEBI" id="CHEBI:29105"/>
        <label>1</label>
    </ligand>
</feature>
<dbReference type="AlphaFoldDB" id="A0A6L5YBB9"/>
<dbReference type="GO" id="GO:0004038">
    <property type="term" value="F:allantoinase activity"/>
    <property type="evidence" value="ECO:0007669"/>
    <property type="project" value="TreeGrafter"/>
</dbReference>
<dbReference type="UniPathway" id="UPA00070">
    <property type="reaction ID" value="UER00117"/>
</dbReference>
<dbReference type="Proteomes" id="UP000473699">
    <property type="component" value="Unassembled WGS sequence"/>
</dbReference>
<feature type="binding site" evidence="6">
    <location>
        <position position="306"/>
    </location>
    <ligand>
        <name>Zn(2+)</name>
        <dbReference type="ChEBI" id="CHEBI:29105"/>
        <label>1</label>
    </ligand>
</feature>
<dbReference type="PANTHER" id="PTHR43668:SF2">
    <property type="entry name" value="ALLANTOINASE"/>
    <property type="match status" value="1"/>
</dbReference>
<dbReference type="PROSITE" id="PS00482">
    <property type="entry name" value="DIHYDROOROTASE_1"/>
    <property type="match status" value="1"/>
</dbReference>
<feature type="binding site" evidence="6">
    <location>
        <begin position="64"/>
        <end position="66"/>
    </location>
    <ligand>
        <name>substrate</name>
    </ligand>
</feature>
<dbReference type="SUPFAM" id="SSF51338">
    <property type="entry name" value="Composite domain of metallo-dependent hydrolases"/>
    <property type="match status" value="1"/>
</dbReference>
<evidence type="ECO:0000256" key="3">
    <source>
        <dbReference type="ARBA" id="ARBA00022723"/>
    </source>
</evidence>
<dbReference type="NCBIfam" id="TIGR00857">
    <property type="entry name" value="pyrC_multi"/>
    <property type="match status" value="1"/>
</dbReference>
<evidence type="ECO:0000256" key="5">
    <source>
        <dbReference type="ARBA" id="ARBA00022975"/>
    </source>
</evidence>
<dbReference type="GO" id="GO:0004151">
    <property type="term" value="F:dihydroorotase activity"/>
    <property type="evidence" value="ECO:0007669"/>
    <property type="project" value="UniProtKB-UniRule"/>
</dbReference>
<dbReference type="SUPFAM" id="SSF51556">
    <property type="entry name" value="Metallo-dependent hydrolases"/>
    <property type="match status" value="1"/>
</dbReference>
<feature type="binding site" evidence="6">
    <location>
        <position position="96"/>
    </location>
    <ligand>
        <name>substrate</name>
    </ligand>
</feature>
<dbReference type="EMBL" id="VUNH01000005">
    <property type="protein sequence ID" value="MST55594.1"/>
    <property type="molecule type" value="Genomic_DNA"/>
</dbReference>
<proteinExistence type="inferred from homology"/>